<dbReference type="Gene3D" id="1.10.285.20">
    <property type="entry name" value="Uncharacterised protein PF01937, DUF89, domain 2"/>
    <property type="match status" value="1"/>
</dbReference>
<evidence type="ECO:0000313" key="2">
    <source>
        <dbReference type="EMBL" id="HJD32943.1"/>
    </source>
</evidence>
<dbReference type="InterPro" id="IPR014444">
    <property type="entry name" value="PH1575-like"/>
</dbReference>
<dbReference type="PIRSF" id="PIRSF006593">
    <property type="entry name" value="UCP006593"/>
    <property type="match status" value="1"/>
</dbReference>
<accession>A0A9D2R3K2</accession>
<name>A0A9D2R3K2_9FIRM</name>
<evidence type="ECO:0000259" key="1">
    <source>
        <dbReference type="Pfam" id="PF01937"/>
    </source>
</evidence>
<dbReference type="Pfam" id="PF01937">
    <property type="entry name" value="ARMT1-like_dom"/>
    <property type="match status" value="1"/>
</dbReference>
<dbReference type="InterPro" id="IPR002791">
    <property type="entry name" value="ARMT1-like_metal-bd"/>
</dbReference>
<evidence type="ECO:0000313" key="3">
    <source>
        <dbReference type="Proteomes" id="UP000823897"/>
    </source>
</evidence>
<dbReference type="EMBL" id="DWUV01000006">
    <property type="protein sequence ID" value="HJD32943.1"/>
    <property type="molecule type" value="Genomic_DNA"/>
</dbReference>
<feature type="domain" description="Damage-control phosphatase ARMT1-like metal-binding" evidence="1">
    <location>
        <begin position="7"/>
        <end position="274"/>
    </location>
</feature>
<comment type="caution">
    <text evidence="2">The sequence shown here is derived from an EMBL/GenBank/DDBJ whole genome shotgun (WGS) entry which is preliminary data.</text>
</comment>
<sequence length="291" mass="33428">MRINSFCLTCLIQMQEAQIHDFQDEEKKMRFMREVLSFLSSCDRELSAPALVKPLSEIYERYWGKAESMEHTKKTFNDFLLSMEEDLETQIRGYKDPLGAALRFARTGNYIDYASVRDLSEEGLMELFEKQSGDELDETEYSQFRRELHSAAKLIYLTDNCGEIVLDKIAVRILREQYPLLNVKVIVRGAPVVNDADMDAAEYVGLDRAAQVMSNGSAIAGTDLADISEMARKEIETADLIIAKGQGNFETLHGCGLNIYYLFLCKCSWFMKKFHAERMQGMFVNERRIPR</sequence>
<proteinExistence type="predicted"/>
<reference evidence="2" key="1">
    <citation type="journal article" date="2021" name="PeerJ">
        <title>Extensive microbial diversity within the chicken gut microbiome revealed by metagenomics and culture.</title>
        <authorList>
            <person name="Gilroy R."/>
            <person name="Ravi A."/>
            <person name="Getino M."/>
            <person name="Pursley I."/>
            <person name="Horton D.L."/>
            <person name="Alikhan N.F."/>
            <person name="Baker D."/>
            <person name="Gharbi K."/>
            <person name="Hall N."/>
            <person name="Watson M."/>
            <person name="Adriaenssens E.M."/>
            <person name="Foster-Nyarko E."/>
            <person name="Jarju S."/>
            <person name="Secka A."/>
            <person name="Antonio M."/>
            <person name="Oren A."/>
            <person name="Chaudhuri R.R."/>
            <person name="La Ragione R."/>
            <person name="Hildebrand F."/>
            <person name="Pallen M.J."/>
        </authorList>
    </citation>
    <scope>NUCLEOTIDE SEQUENCE</scope>
    <source>
        <strain evidence="2">ChiGjej3B3-11674</strain>
    </source>
</reference>
<dbReference type="Proteomes" id="UP000823897">
    <property type="component" value="Unassembled WGS sequence"/>
</dbReference>
<protein>
    <submittedName>
        <fullName evidence="2">DUF89 family protein</fullName>
    </submittedName>
</protein>
<gene>
    <name evidence="2" type="ORF">H9911_00195</name>
</gene>
<dbReference type="Gene3D" id="3.40.50.10880">
    <property type="entry name" value="Uncharacterised protein PF01937, DUF89, domain 3"/>
    <property type="match status" value="1"/>
</dbReference>
<dbReference type="SUPFAM" id="SSF111321">
    <property type="entry name" value="AF1104-like"/>
    <property type="match status" value="1"/>
</dbReference>
<organism evidence="2 3">
    <name type="scientific">Candidatus Mediterraneibacter tabaqchaliae</name>
    <dbReference type="NCBI Taxonomy" id="2838689"/>
    <lineage>
        <taxon>Bacteria</taxon>
        <taxon>Bacillati</taxon>
        <taxon>Bacillota</taxon>
        <taxon>Clostridia</taxon>
        <taxon>Lachnospirales</taxon>
        <taxon>Lachnospiraceae</taxon>
        <taxon>Mediterraneibacter</taxon>
    </lineage>
</organism>
<reference evidence="2" key="2">
    <citation type="submission" date="2021-04" db="EMBL/GenBank/DDBJ databases">
        <authorList>
            <person name="Gilroy R."/>
        </authorList>
    </citation>
    <scope>NUCLEOTIDE SEQUENCE</scope>
    <source>
        <strain evidence="2">ChiGjej3B3-11674</strain>
    </source>
</reference>
<dbReference type="InterPro" id="IPR036075">
    <property type="entry name" value="ARMT-1-like_metal-bd_sf"/>
</dbReference>
<dbReference type="AlphaFoldDB" id="A0A9D2R3K2"/>